<dbReference type="AlphaFoldDB" id="A0A7C9F6G9"/>
<sequence length="135" mass="15387">MAQRQHTHCQHFPWLRDNIHTASTAHGSKTTHTITHCQHCPALDSIHTITHCSHPPKGELKHHWDNTTCSSNMQFQQHIAHKASLPAQHNSISIEEGRSEIIVYLNSNKEEIQQEGPYLNIIRPQNGDICAARMH</sequence>
<proteinExistence type="predicted"/>
<name>A0A7C9F6G9_OPUST</name>
<reference evidence="1" key="2">
    <citation type="submission" date="2020-07" db="EMBL/GenBank/DDBJ databases">
        <authorList>
            <person name="Vera ALvarez R."/>
            <person name="Arias-Moreno D.M."/>
            <person name="Jimenez-Jacinto V."/>
            <person name="Jimenez-Bremont J.F."/>
            <person name="Swaminathan K."/>
            <person name="Moose S.P."/>
            <person name="Guerrero-Gonzalez M.L."/>
            <person name="Marino-Ramirez L."/>
            <person name="Landsman D."/>
            <person name="Rodriguez-Kessler M."/>
            <person name="Delgado-Sanchez P."/>
        </authorList>
    </citation>
    <scope>NUCLEOTIDE SEQUENCE</scope>
    <source>
        <tissue evidence="1">Cladode</tissue>
    </source>
</reference>
<evidence type="ECO:0000313" key="1">
    <source>
        <dbReference type="EMBL" id="MBA4672564.1"/>
    </source>
</evidence>
<reference evidence="1" key="1">
    <citation type="journal article" date="2013" name="J. Plant Res.">
        <title>Effect of fungi and light on seed germination of three Opuntia species from semiarid lands of central Mexico.</title>
        <authorList>
            <person name="Delgado-Sanchez P."/>
            <person name="Jimenez-Bremont J.F."/>
            <person name="Guerrero-Gonzalez Mde L."/>
            <person name="Flores J."/>
        </authorList>
    </citation>
    <scope>NUCLEOTIDE SEQUENCE</scope>
    <source>
        <tissue evidence="1">Cladode</tissue>
    </source>
</reference>
<organism evidence="1">
    <name type="scientific">Opuntia streptacantha</name>
    <name type="common">Prickly pear cactus</name>
    <name type="synonym">Opuntia cardona</name>
    <dbReference type="NCBI Taxonomy" id="393608"/>
    <lineage>
        <taxon>Eukaryota</taxon>
        <taxon>Viridiplantae</taxon>
        <taxon>Streptophyta</taxon>
        <taxon>Embryophyta</taxon>
        <taxon>Tracheophyta</taxon>
        <taxon>Spermatophyta</taxon>
        <taxon>Magnoliopsida</taxon>
        <taxon>eudicotyledons</taxon>
        <taxon>Gunneridae</taxon>
        <taxon>Pentapetalae</taxon>
        <taxon>Caryophyllales</taxon>
        <taxon>Cactineae</taxon>
        <taxon>Cactaceae</taxon>
        <taxon>Opuntioideae</taxon>
        <taxon>Opuntia</taxon>
    </lineage>
</organism>
<protein>
    <submittedName>
        <fullName evidence="1">Uncharacterized protein</fullName>
    </submittedName>
</protein>
<dbReference type="EMBL" id="GISG01255598">
    <property type="protein sequence ID" value="MBA4672564.1"/>
    <property type="molecule type" value="Transcribed_RNA"/>
</dbReference>
<accession>A0A7C9F6G9</accession>